<name>A0A6L2J244_TANCI</name>
<evidence type="ECO:0000313" key="2">
    <source>
        <dbReference type="EMBL" id="GEU30871.1"/>
    </source>
</evidence>
<dbReference type="AlphaFoldDB" id="A0A6L2J244"/>
<dbReference type="InterPro" id="IPR013103">
    <property type="entry name" value="RVT_2"/>
</dbReference>
<accession>A0A6L2J244</accession>
<comment type="caution">
    <text evidence="2">The sequence shown here is derived from an EMBL/GenBank/DDBJ whole genome shotgun (WGS) entry which is preliminary data.</text>
</comment>
<protein>
    <submittedName>
        <fullName evidence="2">Retrovirus-related Pol polyprotein from transposon TNT 1-94</fullName>
    </submittedName>
</protein>
<gene>
    <name evidence="2" type="ORF">Tci_002849</name>
</gene>
<sequence>MLDRKELSLTLDDFRTIFHLPQATKNNHDSFVPPPSFSDMIPFYKNHLGFTMELKTPSSFKTTGLLQPWQTLCKIFSKCLTMRVTGWDQPPLQIMQMLYCFINKIHVDYAELLWKGIHYSLLHSTSSIILCYLPLRYFKGVTLVPRVMTSNKSFQVGCRRDHRIQVSGAITTEENLPSACRFGDSCRYVHDANARTSNNNNGTNARGRGTQDTTTISELLSKLLQQSGNMVMSSNTHSTSQSVTCPTRGVVAFHTGSPSIPCPSVGLCYPPGFQLAQQQAQGSTCARDLYPVTTPSPIPHAFLVSQHTWHQRLGHPGGEVLRCLVSSAFISYNKEKPPVLCHACQSLLSVSIYTNRPAERLNLHVSSVSSLPKSYRDAVSDPNWQNAMRDEYLALIKNKTWTLVPRPPNTNIVRCMWLFRHKYLTYGTLSRYKARLVANGSTQLEEVDVDETFSPVVKPATIRTVLNLAASRHWPIHQLDVKNAFLHGDLSETVYMHQPPGFRDSVHPAYVCLLQRSLYGLKQPPKLGFNVLRLILLGLAFLIVAVTPRYLSTYKGPILLTYYTFESAQLFFGYICYTCSSGLFLSHKKYVVEILDRAHMVNCNHSRTPIDTESKLGSDGDPVSDLTLYRSLAGSLQYLTFTRSDISYVVQSVCVYMHDPREPHFSALKRILRYVRGTLDYGLQLFSSSTTDLVAYSDADCVGCPTTRRSTLEAEYRGVANVVAETCWLWNLLRESHTPLSFAKLVYCDNVRVLHVPSRYQYADIFTK</sequence>
<proteinExistence type="predicted"/>
<evidence type="ECO:0000259" key="1">
    <source>
        <dbReference type="Pfam" id="PF07727"/>
    </source>
</evidence>
<dbReference type="SUPFAM" id="SSF56672">
    <property type="entry name" value="DNA/RNA polymerases"/>
    <property type="match status" value="1"/>
</dbReference>
<dbReference type="PANTHER" id="PTHR11439">
    <property type="entry name" value="GAG-POL-RELATED RETROTRANSPOSON"/>
    <property type="match status" value="1"/>
</dbReference>
<dbReference type="EMBL" id="BKCJ010000196">
    <property type="protein sequence ID" value="GEU30871.1"/>
    <property type="molecule type" value="Genomic_DNA"/>
</dbReference>
<dbReference type="PANTHER" id="PTHR11439:SF524">
    <property type="entry name" value="RNA-DIRECTED DNA POLYMERASE, PROTEIN KINASE RLK-PELLE-DLSV FAMILY"/>
    <property type="match status" value="1"/>
</dbReference>
<dbReference type="Pfam" id="PF07727">
    <property type="entry name" value="RVT_2"/>
    <property type="match status" value="1"/>
</dbReference>
<feature type="domain" description="Reverse transcriptase Ty1/copia-type" evidence="1">
    <location>
        <begin position="398"/>
        <end position="541"/>
    </location>
</feature>
<reference evidence="2" key="1">
    <citation type="journal article" date="2019" name="Sci. Rep.">
        <title>Draft genome of Tanacetum cinerariifolium, the natural source of mosquito coil.</title>
        <authorList>
            <person name="Yamashiro T."/>
            <person name="Shiraishi A."/>
            <person name="Satake H."/>
            <person name="Nakayama K."/>
        </authorList>
    </citation>
    <scope>NUCLEOTIDE SEQUENCE</scope>
</reference>
<organism evidence="2">
    <name type="scientific">Tanacetum cinerariifolium</name>
    <name type="common">Dalmatian daisy</name>
    <name type="synonym">Chrysanthemum cinerariifolium</name>
    <dbReference type="NCBI Taxonomy" id="118510"/>
    <lineage>
        <taxon>Eukaryota</taxon>
        <taxon>Viridiplantae</taxon>
        <taxon>Streptophyta</taxon>
        <taxon>Embryophyta</taxon>
        <taxon>Tracheophyta</taxon>
        <taxon>Spermatophyta</taxon>
        <taxon>Magnoliopsida</taxon>
        <taxon>eudicotyledons</taxon>
        <taxon>Gunneridae</taxon>
        <taxon>Pentapetalae</taxon>
        <taxon>asterids</taxon>
        <taxon>campanulids</taxon>
        <taxon>Asterales</taxon>
        <taxon>Asteraceae</taxon>
        <taxon>Asteroideae</taxon>
        <taxon>Anthemideae</taxon>
        <taxon>Anthemidinae</taxon>
        <taxon>Tanacetum</taxon>
    </lineage>
</organism>
<dbReference type="InterPro" id="IPR043502">
    <property type="entry name" value="DNA/RNA_pol_sf"/>
</dbReference>